<feature type="transmembrane region" description="Helical" evidence="1">
    <location>
        <begin position="41"/>
        <end position="64"/>
    </location>
</feature>
<evidence type="ECO:0000313" key="2">
    <source>
        <dbReference type="EMBL" id="OGD38657.1"/>
    </source>
</evidence>
<proteinExistence type="predicted"/>
<reference evidence="2 3" key="1">
    <citation type="journal article" date="2016" name="Nat. Commun.">
        <title>Thousands of microbial genomes shed light on interconnected biogeochemical processes in an aquifer system.</title>
        <authorList>
            <person name="Anantharaman K."/>
            <person name="Brown C.T."/>
            <person name="Hug L.A."/>
            <person name="Sharon I."/>
            <person name="Castelle C.J."/>
            <person name="Probst A.J."/>
            <person name="Thomas B.C."/>
            <person name="Singh A."/>
            <person name="Wilkins M.J."/>
            <person name="Karaoz U."/>
            <person name="Brodie E.L."/>
            <person name="Williams K.H."/>
            <person name="Hubbard S.S."/>
            <person name="Banfield J.F."/>
        </authorList>
    </citation>
    <scope>NUCLEOTIDE SEQUENCE [LARGE SCALE GENOMIC DNA]</scope>
</reference>
<accession>A0A1F5C728</accession>
<dbReference type="Proteomes" id="UP000177947">
    <property type="component" value="Unassembled WGS sequence"/>
</dbReference>
<sequence length="151" mass="16824">MIPELFKNLLSLHILLGVGATAAFGYAWMQFKNPDYKMLNVQILSILGALALFSSWITGGYYYLYYYGENVKPQILAGSQPWAHKLIMEAKEHIFLIMPVIAVTILLSVFLLKDEFQTEPQIKKSVSALLALNAILGISIMVMGFIISGAH</sequence>
<name>A0A1F5C728_9BACT</name>
<feature type="transmembrane region" description="Helical" evidence="1">
    <location>
        <begin position="94"/>
        <end position="113"/>
    </location>
</feature>
<evidence type="ECO:0000313" key="3">
    <source>
        <dbReference type="Proteomes" id="UP000177947"/>
    </source>
</evidence>
<protein>
    <submittedName>
        <fullName evidence="2">Uncharacterized protein</fullName>
    </submittedName>
</protein>
<dbReference type="EMBL" id="MEYQ01000037">
    <property type="protein sequence ID" value="OGD38657.1"/>
    <property type="molecule type" value="Genomic_DNA"/>
</dbReference>
<keyword evidence="1" id="KW-0812">Transmembrane</keyword>
<organism evidence="2 3">
    <name type="scientific">Candidatus Azambacteria bacterium RIFCSPLOWO2_01_FULL_37_9</name>
    <dbReference type="NCBI Taxonomy" id="1797297"/>
    <lineage>
        <taxon>Bacteria</taxon>
        <taxon>Candidatus Azamiibacteriota</taxon>
    </lineage>
</organism>
<keyword evidence="1" id="KW-1133">Transmembrane helix</keyword>
<feature type="transmembrane region" description="Helical" evidence="1">
    <location>
        <begin position="125"/>
        <end position="147"/>
    </location>
</feature>
<gene>
    <name evidence="2" type="ORF">A2907_02625</name>
</gene>
<dbReference type="AlphaFoldDB" id="A0A1F5C728"/>
<keyword evidence="1" id="KW-0472">Membrane</keyword>
<evidence type="ECO:0000256" key="1">
    <source>
        <dbReference type="SAM" id="Phobius"/>
    </source>
</evidence>
<comment type="caution">
    <text evidence="2">The sequence shown here is derived from an EMBL/GenBank/DDBJ whole genome shotgun (WGS) entry which is preliminary data.</text>
</comment>
<feature type="transmembrane region" description="Helical" evidence="1">
    <location>
        <begin position="12"/>
        <end position="29"/>
    </location>
</feature>